<sequence>MLRDERRLKRCLRHGELEIKHLFWTLQGHSCIPGMALYTVNIPCTPEVRERITPCQVEPSGIGKFRVDRLERRIVGCQKRSLEPCCCPRPQVQPVYCDPVRNILTQRETTYQLQRADRGSQRAVAFCRAFNQDKTVPVYCGPRHHRIRIRPCDGQFHLVSVQEPIVKNCECKQSRARHFRIRCGCPNQIQHVKGTCGEDLWAEDKWIGLRAVPVPRPPGLRSTDLRMNPVKCEPVVLEARRRRCGCPAPEESTICMDGKLLVRQRISHQLNSELNTCERHVMRSPSPVRCPLARLLRSKCSPQTQFIQNEIMRYWVVDQCQCRPVVKKRSWICDCTARYPAREREFCHPNGQLKVFERTRWINVGKHCKRLVEKREEPVVCSNQLKMIRGVCDRDIPNRRRVFWLQQRPRRCQCEWHRLTDTAAKARGLRVTEACRCGPEHLIKQCEPASPNKPALLRIIHEQQAIVNGECKPRQRIEMQPVVCGPSEEVINGPCDPIAHTRLVKRVRNRMEKCECRKTVSEHRCACSCPKVKYHALCHPQEGLFRLFRVEHKFDPQGCLCLVRRRVRQRIVQCPEEKRLIAEGPCQTREIDKFSRSTDEVIRPGDRFRHVTWLVSERDGCHCKRRRLVTEELCVLGKVETIARCNRETGIEHVTQLIPYSVQCQRRVQVQTALRRCSITAHLPSYSIPPYLVPHSATECQSQPRLVRKTKCGSDCVEHLFWSREVLTPEGQCKRQMRSERVVCCCPRPLAIPERCDPVKGVLVSGMRVFELHTGKCVPRDQLAPKPIACPPPTTRKQCIHSGPDQFSVQHISIRWFPLAGADGTCSRQDTLIDQQPVDCSASQLIRATECQPDEQRHALVRIDRVFSTSPEGCRCVPNPPKLIYHVCQCAKPEQKIKCNPSQPAQQLVVYTGRSGAIHAFSDNREGRTVALCSRGLLMQLSTQYELSGDRTRCLPHTTRRVWKVACPFSGHPEHKGRTPCDPQTGLYFELYEQHHRHGCRCEVKRWKVPGRCRCPKPVVRTRCLDHTTREVITTVSRLTPKGICIHSDVTHKEPIHCPTPHRLLRADPKYQIERDHDSTSPVPIRHVYPCGSAGHCQQSVREFAWSTDAECGCRWKMRLVKRACCCPRDQIERVCNRQKGVAVYRKTEWHLQDGHCRPTTHAHAKPLACEKEIIVKPIEMCHEGKQKHLLIQPFQESCACNYRRKVIVKPCLCPVVSAAEVIFMIDAAVIKRQPDYLEHVQRMMHTTIHAFTLSAASREQGNSHRFAIVVYAHHPELLYNLEERHDPAQILDQIDRITLVDTHGSNLGAALALVEREVLPHQRPKIPVLLYVITDGVEVSWPDALHVARVLRDMGARLTMVHIGPLTGPAEAHWLTQFVSPPPSIHLIDLPRAAALKDRIGQLIETMCTRACPPDQIHEAPCGPPTGCLGRTYIQSYRFDTKTGHCVGQTKIRQRRCCCTQRPKDREICVGNRLYHYSLIWRMDKHGTCTQHTVKRDITANVQQICPKPFIVKSACDTMTCQRRLTLIEHVPQQCVCQRRAKIRYETCCCRGERTINYEGCKYEALKMFVERTIEPTVKAECPRNPKTIRHQCRHAVERDKLAPDSVDPALIYRQVEHVWWQIGACECRLQRRSHFEACGCDQSMLGSNLPADLNRCHVPSGILIKYTRRLRLEVAGRVPEHEIGTRLLNLQEAKCQPEFKVQSVRKIVCPDAKISTGACVRAQDGRSYRSVYVHRWFRQGCQCVSAQPELKQRVICACVPKWGMKRCTASRPGAVRDRLEFRLLQEQLVSRPTGPNGKLEPTCVPMLPIERVHITTCPKNQVKYSECENGKVHITVVVFMVHNCRCIHRERHLIAKCQLRPTAGAIGQLNPTRGATRPGQKPDYGLVMPVYRLVECIDLLPTSQCRFLERPPHGICEKVGEGQDMLCRRTCNQCSRCPLDQITFRIVQQNGPGGACIMSNRHYEGKYLHRVLRGPVTLAHCKLVCARHSGCLSIDYYVTERRGAPGAVCVLNRVDPATLRVRWPDPVVLGASQKELERIGAARCFLFRKVCKQMCPKPQTELLSPCKCEQLEQAVDELDVEDPRGKSVTHCAKRVRVLFYAQTPSGYCVRKQWIGTVPCPNPDRKMHFVGPEGDCEDKQPPLWCQDRLASANNACHDPKLRAVSASGVCVWGLNATSCYTEVVRVVTKNSLVPPPLSATQEHMNG</sequence>
<reference evidence="2 3" key="1">
    <citation type="submission" date="2018-11" db="EMBL/GenBank/DDBJ databases">
        <authorList>
            <consortium name="Pathogen Informatics"/>
        </authorList>
    </citation>
    <scope>NUCLEOTIDE SEQUENCE [LARGE SCALE GENOMIC DNA]</scope>
    <source>
        <strain evidence="2 3">Egypt</strain>
    </source>
</reference>
<dbReference type="EMBL" id="UZAN01041990">
    <property type="protein sequence ID" value="VDP74672.1"/>
    <property type="molecule type" value="Genomic_DNA"/>
</dbReference>
<organism evidence="2 3">
    <name type="scientific">Echinostoma caproni</name>
    <dbReference type="NCBI Taxonomy" id="27848"/>
    <lineage>
        <taxon>Eukaryota</taxon>
        <taxon>Metazoa</taxon>
        <taxon>Spiralia</taxon>
        <taxon>Lophotrochozoa</taxon>
        <taxon>Platyhelminthes</taxon>
        <taxon>Trematoda</taxon>
        <taxon>Digenea</taxon>
        <taxon>Plagiorchiida</taxon>
        <taxon>Echinostomata</taxon>
        <taxon>Echinostomatoidea</taxon>
        <taxon>Echinostomatidae</taxon>
        <taxon>Echinostoma</taxon>
    </lineage>
</organism>
<dbReference type="SMART" id="SM00327">
    <property type="entry name" value="VWA"/>
    <property type="match status" value="1"/>
</dbReference>
<name>A0A3P8FET0_9TREM</name>
<dbReference type="InterPro" id="IPR002035">
    <property type="entry name" value="VWF_A"/>
</dbReference>
<dbReference type="PROSITE" id="PS50234">
    <property type="entry name" value="VWFA"/>
    <property type="match status" value="1"/>
</dbReference>
<evidence type="ECO:0000259" key="1">
    <source>
        <dbReference type="PROSITE" id="PS50234"/>
    </source>
</evidence>
<dbReference type="OrthoDB" id="6242208at2759"/>
<proteinExistence type="predicted"/>
<evidence type="ECO:0000313" key="2">
    <source>
        <dbReference type="EMBL" id="VDP74672.1"/>
    </source>
</evidence>
<dbReference type="Proteomes" id="UP000272942">
    <property type="component" value="Unassembled WGS sequence"/>
</dbReference>
<keyword evidence="3" id="KW-1185">Reference proteome</keyword>
<dbReference type="SUPFAM" id="SSF53300">
    <property type="entry name" value="vWA-like"/>
    <property type="match status" value="1"/>
</dbReference>
<feature type="domain" description="VWFA" evidence="1">
    <location>
        <begin position="1221"/>
        <end position="1408"/>
    </location>
</feature>
<evidence type="ECO:0000313" key="3">
    <source>
        <dbReference type="Proteomes" id="UP000272942"/>
    </source>
</evidence>
<dbReference type="InterPro" id="IPR036465">
    <property type="entry name" value="vWFA_dom_sf"/>
</dbReference>
<dbReference type="Gene3D" id="3.40.50.410">
    <property type="entry name" value="von Willebrand factor, type A domain"/>
    <property type="match status" value="1"/>
</dbReference>
<dbReference type="InterPro" id="IPR050525">
    <property type="entry name" value="ECM_Assembly_Org"/>
</dbReference>
<gene>
    <name evidence="2" type="ORF">ECPE_LOCUS5146</name>
</gene>
<dbReference type="Pfam" id="PF00092">
    <property type="entry name" value="VWA"/>
    <property type="match status" value="1"/>
</dbReference>
<accession>A0A3P8FET0</accession>
<dbReference type="PANTHER" id="PTHR24020">
    <property type="entry name" value="COLLAGEN ALPHA"/>
    <property type="match status" value="1"/>
</dbReference>
<protein>
    <recommendedName>
        <fullName evidence="1">VWFA domain-containing protein</fullName>
    </recommendedName>
</protein>
<dbReference type="CDD" id="cd00198">
    <property type="entry name" value="vWFA"/>
    <property type="match status" value="1"/>
</dbReference>